<name>A0ABX7AKN8_9BACI</name>
<keyword evidence="2" id="KW-1185">Reference proteome</keyword>
<evidence type="ECO:0000313" key="1">
    <source>
        <dbReference type="EMBL" id="QQP10373.1"/>
    </source>
</evidence>
<protein>
    <submittedName>
        <fullName evidence="1">Uncharacterized protein</fullName>
    </submittedName>
</protein>
<dbReference type="Proteomes" id="UP000596049">
    <property type="component" value="Chromosome"/>
</dbReference>
<gene>
    <name evidence="1" type="ORF">FJQ98_13840</name>
</gene>
<reference evidence="1 2" key="1">
    <citation type="submission" date="2020-01" db="EMBL/GenBank/DDBJ databases">
        <authorList>
            <person name="Liu G."/>
            <person name="Liu B."/>
        </authorList>
    </citation>
    <scope>NUCLEOTIDE SEQUENCE [LARGE SCALE GENOMIC DNA]</scope>
    <source>
        <strain evidence="1 2">FJAT-51161</strain>
    </source>
</reference>
<organism evidence="1 2">
    <name type="scientific">Lysinibacillus agricola</name>
    <dbReference type="NCBI Taxonomy" id="2590012"/>
    <lineage>
        <taxon>Bacteria</taxon>
        <taxon>Bacillati</taxon>
        <taxon>Bacillota</taxon>
        <taxon>Bacilli</taxon>
        <taxon>Bacillales</taxon>
        <taxon>Bacillaceae</taxon>
        <taxon>Lysinibacillus</taxon>
    </lineage>
</organism>
<evidence type="ECO:0000313" key="2">
    <source>
        <dbReference type="Proteomes" id="UP000596049"/>
    </source>
</evidence>
<accession>A0ABX7AKN8</accession>
<dbReference type="EMBL" id="CP067341">
    <property type="protein sequence ID" value="QQP10373.1"/>
    <property type="molecule type" value="Genomic_DNA"/>
</dbReference>
<dbReference type="RefSeq" id="WP_143114639.1">
    <property type="nucleotide sequence ID" value="NZ_CP067341.1"/>
</dbReference>
<proteinExistence type="predicted"/>
<sequence length="70" mass="8190">MFNTNLGETHCLSSESEASATNLFCAKAKRQLQIFFARQRQLRQCEIDGKHAVLMLTYTFSNREEREKFD</sequence>